<reference evidence="1" key="1">
    <citation type="journal article" date="2014" name="Front. Microbiol.">
        <title>High frequency of phylogenetically diverse reductive dehalogenase-homologous genes in deep subseafloor sedimentary metagenomes.</title>
        <authorList>
            <person name="Kawai M."/>
            <person name="Futagami T."/>
            <person name="Toyoda A."/>
            <person name="Takaki Y."/>
            <person name="Nishi S."/>
            <person name="Hori S."/>
            <person name="Arai W."/>
            <person name="Tsubouchi T."/>
            <person name="Morono Y."/>
            <person name="Uchiyama I."/>
            <person name="Ito T."/>
            <person name="Fujiyama A."/>
            <person name="Inagaki F."/>
            <person name="Takami H."/>
        </authorList>
    </citation>
    <scope>NUCLEOTIDE SEQUENCE</scope>
    <source>
        <strain evidence="1">Expedition CK06-06</strain>
    </source>
</reference>
<name>X1RRE0_9ZZZZ</name>
<dbReference type="EMBL" id="BARV01038246">
    <property type="protein sequence ID" value="GAI58074.1"/>
    <property type="molecule type" value="Genomic_DNA"/>
</dbReference>
<protein>
    <submittedName>
        <fullName evidence="1">Uncharacterized protein</fullName>
    </submittedName>
</protein>
<gene>
    <name evidence="1" type="ORF">S06H3_58973</name>
</gene>
<dbReference type="AlphaFoldDB" id="X1RRE0"/>
<sequence length="33" mass="3464">AEESRPGLGGIAEASKVIFNPESFGAWNLGFVI</sequence>
<organism evidence="1">
    <name type="scientific">marine sediment metagenome</name>
    <dbReference type="NCBI Taxonomy" id="412755"/>
    <lineage>
        <taxon>unclassified sequences</taxon>
        <taxon>metagenomes</taxon>
        <taxon>ecological metagenomes</taxon>
    </lineage>
</organism>
<feature type="non-terminal residue" evidence="1">
    <location>
        <position position="1"/>
    </location>
</feature>
<proteinExistence type="predicted"/>
<accession>X1RRE0</accession>
<comment type="caution">
    <text evidence="1">The sequence shown here is derived from an EMBL/GenBank/DDBJ whole genome shotgun (WGS) entry which is preliminary data.</text>
</comment>
<evidence type="ECO:0000313" key="1">
    <source>
        <dbReference type="EMBL" id="GAI58074.1"/>
    </source>
</evidence>